<dbReference type="InterPro" id="IPR019734">
    <property type="entry name" value="TPR_rpt"/>
</dbReference>
<evidence type="ECO:0000313" key="6">
    <source>
        <dbReference type="EMBL" id="BFG71155.1"/>
    </source>
</evidence>
<evidence type="ECO:0000256" key="1">
    <source>
        <dbReference type="ARBA" id="ARBA00022737"/>
    </source>
</evidence>
<dbReference type="InterPro" id="IPR011990">
    <property type="entry name" value="TPR-like_helical_dom_sf"/>
</dbReference>
<organism evidence="6">
    <name type="scientific">Sediminibacterium sp. KACHI17</name>
    <dbReference type="NCBI Taxonomy" id="1751071"/>
    <lineage>
        <taxon>Bacteria</taxon>
        <taxon>Pseudomonadati</taxon>
        <taxon>Bacteroidota</taxon>
        <taxon>Chitinophagia</taxon>
        <taxon>Chitinophagales</taxon>
        <taxon>Chitinophagaceae</taxon>
        <taxon>Sediminibacterium</taxon>
    </lineage>
</organism>
<evidence type="ECO:0000259" key="5">
    <source>
        <dbReference type="Pfam" id="PF19413"/>
    </source>
</evidence>
<feature type="signal peptide" evidence="4">
    <location>
        <begin position="1"/>
        <end position="24"/>
    </location>
</feature>
<name>A0AAT9GKM1_9BACT</name>
<protein>
    <recommendedName>
        <fullName evidence="5">YaiO beta-barrel domain-containing protein</fullName>
    </recommendedName>
</protein>
<reference evidence="6" key="1">
    <citation type="submission" date="2024-02" db="EMBL/GenBank/DDBJ databases">
        <title>Sediminibacterium planktonica sp. nov. and Sediminibacterium longus sp. nov., isolated from surface lake and river water.</title>
        <authorList>
            <person name="Watanabe K."/>
            <person name="Takemine S."/>
            <person name="Ishii Y."/>
            <person name="Ogata Y."/>
            <person name="Shindo C."/>
            <person name="Suda W."/>
        </authorList>
    </citation>
    <scope>NUCLEOTIDE SEQUENCE</scope>
    <source>
        <strain evidence="6">KACHI17</strain>
    </source>
</reference>
<dbReference type="NCBIfam" id="TIGR04390">
    <property type="entry name" value="OMP_YaiO_dom"/>
    <property type="match status" value="1"/>
</dbReference>
<proteinExistence type="predicted"/>
<dbReference type="RefSeq" id="WP_353548790.1">
    <property type="nucleotide sequence ID" value="NZ_AP029612.1"/>
</dbReference>
<evidence type="ECO:0000256" key="2">
    <source>
        <dbReference type="ARBA" id="ARBA00022803"/>
    </source>
</evidence>
<evidence type="ECO:0000256" key="3">
    <source>
        <dbReference type="PROSITE-ProRule" id="PRU00339"/>
    </source>
</evidence>
<keyword evidence="4" id="KW-0732">Signal</keyword>
<keyword evidence="1" id="KW-0677">Repeat</keyword>
<dbReference type="SUPFAM" id="SSF48452">
    <property type="entry name" value="TPR-like"/>
    <property type="match status" value="1"/>
</dbReference>
<sequence length="420" mass="47904">MSFNLNIGRILFAVFAISVSPVVAQTDTSSSDGLLKAARKAAFDDDNYPQAKVYLYKAIEKSPNYSDLRVFLGRIYTWTKNYDSARICFEEVLKQNPGYEDACLAYADMTFWNDENEKSLTICEEGIKYNPKSEGLYLKKARVLNSMRRFSDADKAVQVVISLNKNNTEARALANRIRENAVKNRIGVSYDFVTFDKQFSDPWHLVSVDYGRNTGIGSIIGRFNYANRFASNGYQYELEAYPRISNTFYSYVGIAYSDNIGVFPHWRGGFSLYANLPKSYEAELGVRYLKFSGDPTYVYTGYVGKYYKSWLFGARAYITPSTFTSTVSSSYNLSARYYYASADDMLGFNIGYGVSPDDRLNVIQLNGVTQLTSYKAGFIFRKKFSKFNVFTIDGSWLNQEYLPKTIGNQYQFSIGCLRRF</sequence>
<dbReference type="PANTHER" id="PTHR44943:SF8">
    <property type="entry name" value="TPR REPEAT-CONTAINING PROTEIN MJ0263"/>
    <property type="match status" value="1"/>
</dbReference>
<dbReference type="SMART" id="SM00028">
    <property type="entry name" value="TPR"/>
    <property type="match status" value="3"/>
</dbReference>
<dbReference type="Gene3D" id="1.25.40.10">
    <property type="entry name" value="Tetratricopeptide repeat domain"/>
    <property type="match status" value="1"/>
</dbReference>
<dbReference type="PANTHER" id="PTHR44943">
    <property type="entry name" value="CELLULOSE SYNTHASE OPERON PROTEIN C"/>
    <property type="match status" value="1"/>
</dbReference>
<dbReference type="AlphaFoldDB" id="A0AAT9GKM1"/>
<keyword evidence="2 3" id="KW-0802">TPR repeat</keyword>
<dbReference type="PROSITE" id="PS50005">
    <property type="entry name" value="TPR"/>
    <property type="match status" value="1"/>
</dbReference>
<dbReference type="EMBL" id="AP029612">
    <property type="protein sequence ID" value="BFG71155.1"/>
    <property type="molecule type" value="Genomic_DNA"/>
</dbReference>
<feature type="domain" description="YaiO beta-barrel" evidence="5">
    <location>
        <begin position="183"/>
        <end position="358"/>
    </location>
</feature>
<feature type="repeat" description="TPR" evidence="3">
    <location>
        <begin position="66"/>
        <end position="99"/>
    </location>
</feature>
<dbReference type="Pfam" id="PF14559">
    <property type="entry name" value="TPR_19"/>
    <property type="match status" value="1"/>
</dbReference>
<gene>
    <name evidence="6" type="ORF">KACHI17_20360</name>
</gene>
<accession>A0AAT9GKM1</accession>
<dbReference type="InterPro" id="IPR051685">
    <property type="entry name" value="Ycf3/AcsC/BcsC/TPR_MFPF"/>
</dbReference>
<evidence type="ECO:0000256" key="4">
    <source>
        <dbReference type="SAM" id="SignalP"/>
    </source>
</evidence>
<feature type="chain" id="PRO_5043681034" description="YaiO beta-barrel domain-containing protein" evidence="4">
    <location>
        <begin position="25"/>
        <end position="420"/>
    </location>
</feature>
<dbReference type="Pfam" id="PF19413">
    <property type="entry name" value="YaiO"/>
    <property type="match status" value="1"/>
</dbReference>
<dbReference type="InterPro" id="IPR030887">
    <property type="entry name" value="Beta-barrel_YaiO"/>
</dbReference>